<dbReference type="InterPro" id="IPR036770">
    <property type="entry name" value="Ankyrin_rpt-contain_sf"/>
</dbReference>
<reference evidence="1" key="1">
    <citation type="journal article" date="2020" name="Nature">
        <title>Giant virus diversity and host interactions through global metagenomics.</title>
        <authorList>
            <person name="Schulz F."/>
            <person name="Roux S."/>
            <person name="Paez-Espino D."/>
            <person name="Jungbluth S."/>
            <person name="Walsh D.A."/>
            <person name="Denef V.J."/>
            <person name="McMahon K.D."/>
            <person name="Konstantinidis K.T."/>
            <person name="Eloe-Fadrosh E.A."/>
            <person name="Kyrpides N.C."/>
            <person name="Woyke T."/>
        </authorList>
    </citation>
    <scope>NUCLEOTIDE SEQUENCE</scope>
    <source>
        <strain evidence="1">GVMAG-M-3300023179-150</strain>
    </source>
</reference>
<proteinExistence type="predicted"/>
<dbReference type="SUPFAM" id="SSF140860">
    <property type="entry name" value="Pseudo ankyrin repeat-like"/>
    <property type="match status" value="1"/>
</dbReference>
<protein>
    <recommendedName>
        <fullName evidence="2">Ankyrin repeat protein</fullName>
    </recommendedName>
</protein>
<name>A0A6C0E9S0_9ZZZZ</name>
<dbReference type="PANTHER" id="PTHR46586:SF3">
    <property type="entry name" value="ANKYRIN REPEAT-CONTAINING PROTEIN"/>
    <property type="match status" value="1"/>
</dbReference>
<evidence type="ECO:0008006" key="2">
    <source>
        <dbReference type="Google" id="ProtNLM"/>
    </source>
</evidence>
<accession>A0A6C0E9S0</accession>
<organism evidence="1">
    <name type="scientific">viral metagenome</name>
    <dbReference type="NCBI Taxonomy" id="1070528"/>
    <lineage>
        <taxon>unclassified sequences</taxon>
        <taxon>metagenomes</taxon>
        <taxon>organismal metagenomes</taxon>
    </lineage>
</organism>
<dbReference type="PANTHER" id="PTHR46586">
    <property type="entry name" value="ANKYRIN REPEAT-CONTAINING PROTEIN"/>
    <property type="match status" value="1"/>
</dbReference>
<dbReference type="EMBL" id="MN739753">
    <property type="protein sequence ID" value="QHT24999.1"/>
    <property type="molecule type" value="Genomic_DNA"/>
</dbReference>
<dbReference type="InterPro" id="IPR052050">
    <property type="entry name" value="SecEffector_AnkRepeat"/>
</dbReference>
<sequence length="316" mass="38248">MFFIDDREYKNTRLNKSVNNPQKLKSVMLFTKFLEDEYQITHVRMIFFKNNNDKNSYEMLHIAINDQKRLILYYDQFTPIIVSDPYPVYYIRTLIKLKLNITKLYVSKLCEFGKTDILEYLKKTNQNFIQNFIQNQLEYILYRIIYECRTNVLDWLINNNLQIKDYNYTLDYIPYHHFYTKIYGWFIDNNLPLKYSMNAINCASSNGNVNILEWWKQSGLELKYSEHALDWASENNHIDVLNWWLNSKLPLKYTKNAMDYASNRGHINVLDWWFNSGLELKYSKIVLCNISYDNTFCVNHNNVLDWWKKSKLLLHL</sequence>
<dbReference type="Gene3D" id="1.25.40.20">
    <property type="entry name" value="Ankyrin repeat-containing domain"/>
    <property type="match status" value="1"/>
</dbReference>
<dbReference type="AlphaFoldDB" id="A0A6C0E9S0"/>
<evidence type="ECO:0000313" key="1">
    <source>
        <dbReference type="EMBL" id="QHT24999.1"/>
    </source>
</evidence>